<evidence type="ECO:0000313" key="3">
    <source>
        <dbReference type="Proteomes" id="UP000550787"/>
    </source>
</evidence>
<dbReference type="EMBL" id="JABEQG010000011">
    <property type="protein sequence ID" value="MBB2156235.1"/>
    <property type="molecule type" value="Genomic_DNA"/>
</dbReference>
<evidence type="ECO:0000256" key="1">
    <source>
        <dbReference type="SAM" id="MobiDB-lite"/>
    </source>
</evidence>
<protein>
    <submittedName>
        <fullName evidence="2">DUF4169 family protein</fullName>
    </submittedName>
</protein>
<comment type="caution">
    <text evidence="2">The sequence shown here is derived from an EMBL/GenBank/DDBJ whole genome shotgun (WGS) entry which is preliminary data.</text>
</comment>
<feature type="region of interest" description="Disordered" evidence="1">
    <location>
        <begin position="1"/>
        <end position="66"/>
    </location>
</feature>
<gene>
    <name evidence="2" type="ORF">HLH33_07920</name>
</gene>
<name>A0A7W4FEG3_GLUDI</name>
<dbReference type="AlphaFoldDB" id="A0A7W4FEG3"/>
<organism evidence="2 3">
    <name type="scientific">Gluconacetobacter diazotrophicus</name>
    <name type="common">Acetobacter diazotrophicus</name>
    <dbReference type="NCBI Taxonomy" id="33996"/>
    <lineage>
        <taxon>Bacteria</taxon>
        <taxon>Pseudomonadati</taxon>
        <taxon>Pseudomonadota</taxon>
        <taxon>Alphaproteobacteria</taxon>
        <taxon>Acetobacterales</taxon>
        <taxon>Acetobacteraceae</taxon>
        <taxon>Gluconacetobacter</taxon>
    </lineage>
</organism>
<evidence type="ECO:0000313" key="2">
    <source>
        <dbReference type="EMBL" id="MBB2156235.1"/>
    </source>
</evidence>
<feature type="compositionally biased region" description="Basic and acidic residues" evidence="1">
    <location>
        <begin position="17"/>
        <end position="66"/>
    </location>
</feature>
<proteinExistence type="predicted"/>
<reference evidence="2 3" key="1">
    <citation type="submission" date="2020-04" db="EMBL/GenBank/DDBJ databases">
        <title>Description of novel Gluconacetobacter.</title>
        <authorList>
            <person name="Sombolestani A."/>
        </authorList>
    </citation>
    <scope>NUCLEOTIDE SEQUENCE [LARGE SCALE GENOMIC DNA]</scope>
    <source>
        <strain evidence="2 3">LMG 7603</strain>
    </source>
</reference>
<dbReference type="OMA" id="GAFMERT"/>
<dbReference type="Proteomes" id="UP000550787">
    <property type="component" value="Unassembled WGS sequence"/>
</dbReference>
<accession>A0A7W4FEG3</accession>
<dbReference type="InterPro" id="IPR025227">
    <property type="entry name" value="DUF4169"/>
</dbReference>
<dbReference type="Pfam" id="PF13770">
    <property type="entry name" value="DUF4169"/>
    <property type="match status" value="1"/>
</dbReference>
<sequence>MAEIVNLRQARKRKARADKARDAAENRALHGRTLSERARRKQEAERAARTLDGARLDPDPGEPGRD</sequence>